<reference evidence="19" key="1">
    <citation type="submission" date="2022-01" db="EMBL/GenBank/DDBJ databases">
        <authorList>
            <person name="King R."/>
        </authorList>
    </citation>
    <scope>NUCLEOTIDE SEQUENCE</scope>
</reference>
<evidence type="ECO:0000256" key="10">
    <source>
        <dbReference type="ARBA" id="ARBA00023242"/>
    </source>
</evidence>
<keyword evidence="2 12" id="KW-0507">mRNA processing</keyword>
<dbReference type="InterPro" id="IPR001339">
    <property type="entry name" value="mRNA_cap_enzyme_adenylation"/>
</dbReference>
<keyword evidence="20" id="KW-1185">Reference proteome</keyword>
<evidence type="ECO:0000256" key="15">
    <source>
        <dbReference type="PIRSR" id="PIRSR036958-3"/>
    </source>
</evidence>
<dbReference type="InterPro" id="IPR000387">
    <property type="entry name" value="Tyr_Pase_dom"/>
</dbReference>
<keyword evidence="6 12" id="KW-0378">Hydrolase</keyword>
<evidence type="ECO:0000256" key="12">
    <source>
        <dbReference type="PIRNR" id="PIRNR036958"/>
    </source>
</evidence>
<keyword evidence="3 12" id="KW-0808">Transferase</keyword>
<dbReference type="SUPFAM" id="SSF50249">
    <property type="entry name" value="Nucleic acid-binding proteins"/>
    <property type="match status" value="1"/>
</dbReference>
<reference evidence="19" key="2">
    <citation type="submission" date="2022-10" db="EMBL/GenBank/DDBJ databases">
        <authorList>
            <consortium name="ENA_rothamsted_submissions"/>
            <consortium name="culmorum"/>
            <person name="King R."/>
        </authorList>
    </citation>
    <scope>NUCLEOTIDE SEQUENCE</scope>
</reference>
<keyword evidence="9 12" id="KW-0342">GTP-binding</keyword>
<dbReference type="InterPro" id="IPR013846">
    <property type="entry name" value="mRNA_cap_enzyme_C"/>
</dbReference>
<evidence type="ECO:0000256" key="1">
    <source>
        <dbReference type="ARBA" id="ARBA00004123"/>
    </source>
</evidence>
<evidence type="ECO:0000256" key="3">
    <source>
        <dbReference type="ARBA" id="ARBA00022679"/>
    </source>
</evidence>
<dbReference type="Gene3D" id="4.10.87.10">
    <property type="entry name" value="mRNA Capping Enzyme, domain 3"/>
    <property type="match status" value="1"/>
</dbReference>
<dbReference type="Pfam" id="PF01331">
    <property type="entry name" value="mRNA_cap_enzyme"/>
    <property type="match status" value="1"/>
</dbReference>
<evidence type="ECO:0000256" key="16">
    <source>
        <dbReference type="SAM" id="MobiDB-lite"/>
    </source>
</evidence>
<feature type="binding site" evidence="15">
    <location>
        <begin position="545"/>
        <end position="550"/>
    </location>
    <ligand>
        <name>GTP</name>
        <dbReference type="ChEBI" id="CHEBI:37565"/>
    </ligand>
</feature>
<accession>A0A9N9X0C8</accession>
<dbReference type="GO" id="GO:0005525">
    <property type="term" value="F:GTP binding"/>
    <property type="evidence" value="ECO:0007669"/>
    <property type="project" value="UniProtKB-UniRule"/>
</dbReference>
<evidence type="ECO:0000313" key="20">
    <source>
        <dbReference type="Proteomes" id="UP001153737"/>
    </source>
</evidence>
<dbReference type="PROSITE" id="PS00383">
    <property type="entry name" value="TYR_PHOSPHATASE_1"/>
    <property type="match status" value="1"/>
</dbReference>
<comment type="subcellular location">
    <subcellularLocation>
        <location evidence="1 12">Nucleus</location>
    </subcellularLocation>
</comment>
<dbReference type="PROSITE" id="PS50056">
    <property type="entry name" value="TYR_PHOSPHATASE_2"/>
    <property type="match status" value="1"/>
</dbReference>
<dbReference type="GO" id="GO:0140818">
    <property type="term" value="F:mRNA 5'-triphosphate monophosphatase activity"/>
    <property type="evidence" value="ECO:0007669"/>
    <property type="project" value="UniProtKB-EC"/>
</dbReference>
<dbReference type="PANTHER" id="PTHR10367">
    <property type="entry name" value="MRNA-CAPPING ENZYME"/>
    <property type="match status" value="1"/>
</dbReference>
<dbReference type="EC" id="2.7.7.50" evidence="12"/>
<keyword evidence="8 12" id="KW-0506">mRNA capping</keyword>
<feature type="binding site" evidence="15">
    <location>
        <position position="330"/>
    </location>
    <ligand>
        <name>GTP</name>
        <dbReference type="ChEBI" id="CHEBI:37565"/>
    </ligand>
</feature>
<dbReference type="GO" id="GO:0004484">
    <property type="term" value="F:mRNA guanylyltransferase activity"/>
    <property type="evidence" value="ECO:0007669"/>
    <property type="project" value="UniProtKB-UniRule"/>
</dbReference>
<comment type="catalytic activity">
    <reaction evidence="11">
        <text>a 5'-end diphospho-ribonucleoside in mRNA + GTP + H(+) = a 5'-end (5'-triphosphoguanosine)-ribonucleoside in mRNA + diphosphate</text>
        <dbReference type="Rhea" id="RHEA:67012"/>
        <dbReference type="Rhea" id="RHEA-COMP:17165"/>
        <dbReference type="Rhea" id="RHEA-COMP:17166"/>
        <dbReference type="ChEBI" id="CHEBI:15378"/>
        <dbReference type="ChEBI" id="CHEBI:33019"/>
        <dbReference type="ChEBI" id="CHEBI:37565"/>
        <dbReference type="ChEBI" id="CHEBI:167616"/>
        <dbReference type="ChEBI" id="CHEBI:167617"/>
        <dbReference type="EC" id="2.7.7.50"/>
    </reaction>
    <physiologicalReaction direction="left-to-right" evidence="11">
        <dbReference type="Rhea" id="RHEA:67013"/>
    </physiologicalReaction>
</comment>
<keyword evidence="4 12" id="KW-0548">Nucleotidyltransferase</keyword>
<dbReference type="PROSITE" id="PS50054">
    <property type="entry name" value="TYR_PHOSPHATASE_DUAL"/>
    <property type="match status" value="1"/>
</dbReference>
<dbReference type="InterPro" id="IPR020422">
    <property type="entry name" value="TYR_PHOSPHATASE_DUAL_dom"/>
</dbReference>
<evidence type="ECO:0000256" key="6">
    <source>
        <dbReference type="ARBA" id="ARBA00022801"/>
    </source>
</evidence>
<evidence type="ECO:0000256" key="4">
    <source>
        <dbReference type="ARBA" id="ARBA00022695"/>
    </source>
</evidence>
<dbReference type="InterPro" id="IPR012340">
    <property type="entry name" value="NA-bd_OB-fold"/>
</dbReference>
<name>A0A9N9X0C8_PHACE</name>
<dbReference type="EMBL" id="OU896716">
    <property type="protein sequence ID" value="CAG9814037.1"/>
    <property type="molecule type" value="Genomic_DNA"/>
</dbReference>
<dbReference type="InterPro" id="IPR029021">
    <property type="entry name" value="Prot-tyrosine_phosphatase-like"/>
</dbReference>
<gene>
    <name evidence="19" type="ORF">PHAECO_LOCUS1555</name>
</gene>
<protein>
    <recommendedName>
        <fullName evidence="12">mRNA-capping enzyme</fullName>
    </recommendedName>
    <domain>
        <recommendedName>
            <fullName evidence="12">mRNA 5'-triphosphate monophosphatase</fullName>
            <ecNumber evidence="12">3.6.1.74</ecNumber>
        </recommendedName>
        <alternativeName>
            <fullName evidence="12">mRNA 5'-phosphatase</fullName>
        </alternativeName>
    </domain>
    <domain>
        <recommendedName>
            <fullName evidence="12">mRNA guanylyltransferase</fullName>
            <ecNumber evidence="12">2.7.7.50</ecNumber>
        </recommendedName>
        <alternativeName>
            <fullName evidence="12">GTP--RNA guanylyltransferase</fullName>
            <shortName evidence="12">GTase</shortName>
        </alternativeName>
    </domain>
</protein>
<feature type="binding site" evidence="15">
    <location>
        <begin position="358"/>
        <end position="360"/>
    </location>
    <ligand>
        <name>GTP</name>
        <dbReference type="ChEBI" id="CHEBI:37565"/>
    </ligand>
</feature>
<comment type="catalytic activity">
    <reaction evidence="12">
        <text>a 5'-end triphospho-ribonucleoside in mRNA + H2O = a 5'-end diphospho-ribonucleoside in mRNA + phosphate + H(+)</text>
        <dbReference type="Rhea" id="RHEA:67004"/>
        <dbReference type="Rhea" id="RHEA-COMP:17164"/>
        <dbReference type="Rhea" id="RHEA-COMP:17165"/>
        <dbReference type="ChEBI" id="CHEBI:15377"/>
        <dbReference type="ChEBI" id="CHEBI:15378"/>
        <dbReference type="ChEBI" id="CHEBI:43474"/>
        <dbReference type="ChEBI" id="CHEBI:167616"/>
        <dbReference type="ChEBI" id="CHEBI:167618"/>
        <dbReference type="EC" id="3.6.1.74"/>
    </reaction>
</comment>
<dbReference type="GO" id="GO:0004721">
    <property type="term" value="F:phosphoprotein phosphatase activity"/>
    <property type="evidence" value="ECO:0007669"/>
    <property type="project" value="UniProtKB-UniRule"/>
</dbReference>
<feature type="compositionally biased region" description="Polar residues" evidence="16">
    <location>
        <begin position="221"/>
        <end position="233"/>
    </location>
</feature>
<dbReference type="Gene3D" id="3.90.190.10">
    <property type="entry name" value="Protein tyrosine phosphatase superfamily"/>
    <property type="match status" value="1"/>
</dbReference>
<dbReference type="PIRSF" id="PIRSF036958">
    <property type="entry name" value="mRNA_capping_HCE"/>
    <property type="match status" value="1"/>
</dbReference>
<feature type="domain" description="Tyrosine specific protein phosphatases" evidence="18">
    <location>
        <begin position="111"/>
        <end position="178"/>
    </location>
</feature>
<evidence type="ECO:0000256" key="9">
    <source>
        <dbReference type="ARBA" id="ARBA00023134"/>
    </source>
</evidence>
<comment type="function">
    <text evidence="12">Bifunctional mRNA-capping enzyme exhibiting RNA 5'-triphosphate monophosphatase activity in the N-terminal part and mRNA guanylyltransferase activity in the C-terminal part. Catalyzes the first two steps of cap formation: by removing the gamma-phosphate from the 5'-triphosphate end of nascent mRNA to yield a diphosphate end, and by transferring the GMP moiety of GTP to the 5'-diphosphate terminus of RNA via a covalent enzyme-GMP reaction intermediate.</text>
</comment>
<keyword evidence="7" id="KW-0904">Protein phosphatase</keyword>
<organism evidence="19 20">
    <name type="scientific">Phaedon cochleariae</name>
    <name type="common">Mustard beetle</name>
    <dbReference type="NCBI Taxonomy" id="80249"/>
    <lineage>
        <taxon>Eukaryota</taxon>
        <taxon>Metazoa</taxon>
        <taxon>Ecdysozoa</taxon>
        <taxon>Arthropoda</taxon>
        <taxon>Hexapoda</taxon>
        <taxon>Insecta</taxon>
        <taxon>Pterygota</taxon>
        <taxon>Neoptera</taxon>
        <taxon>Endopterygota</taxon>
        <taxon>Coleoptera</taxon>
        <taxon>Polyphaga</taxon>
        <taxon>Cucujiformia</taxon>
        <taxon>Chrysomeloidea</taxon>
        <taxon>Chrysomelidae</taxon>
        <taxon>Chrysomelinae</taxon>
        <taxon>Chrysomelini</taxon>
        <taxon>Phaedon</taxon>
    </lineage>
</organism>
<dbReference type="PANTHER" id="PTHR10367:SF17">
    <property type="entry name" value="MRNA-CAPPING ENZYME"/>
    <property type="match status" value="1"/>
</dbReference>
<feature type="active site" description="N6-GMP-lysine intermediate" evidence="14">
    <location>
        <position position="309"/>
    </location>
</feature>
<dbReference type="Pfam" id="PF00782">
    <property type="entry name" value="DSPc"/>
    <property type="match status" value="1"/>
</dbReference>
<dbReference type="InterPro" id="IPR000340">
    <property type="entry name" value="Dual-sp_phosphatase_cat-dom"/>
</dbReference>
<evidence type="ECO:0000259" key="18">
    <source>
        <dbReference type="PROSITE" id="PS50056"/>
    </source>
</evidence>
<dbReference type="Gene3D" id="2.40.50.140">
    <property type="entry name" value="Nucleic acid-binding proteins"/>
    <property type="match status" value="1"/>
</dbReference>
<evidence type="ECO:0000259" key="17">
    <source>
        <dbReference type="PROSITE" id="PS50054"/>
    </source>
</evidence>
<dbReference type="Gene3D" id="3.30.470.30">
    <property type="entry name" value="DNA ligase/mRNA capping enzyme"/>
    <property type="match status" value="2"/>
</dbReference>
<feature type="binding site" evidence="15">
    <location>
        <position position="314"/>
    </location>
    <ligand>
        <name>GTP</name>
        <dbReference type="ChEBI" id="CHEBI:37565"/>
    </ligand>
</feature>
<dbReference type="GO" id="GO:0005524">
    <property type="term" value="F:ATP binding"/>
    <property type="evidence" value="ECO:0007669"/>
    <property type="project" value="InterPro"/>
</dbReference>
<dbReference type="GO" id="GO:0006370">
    <property type="term" value="P:7-methylguanosine mRNA capping"/>
    <property type="evidence" value="ECO:0007669"/>
    <property type="project" value="UniProtKB-UniRule"/>
</dbReference>
<evidence type="ECO:0000256" key="11">
    <source>
        <dbReference type="ARBA" id="ARBA00044624"/>
    </source>
</evidence>
<dbReference type="CDD" id="cd07895">
    <property type="entry name" value="Adenylation_mRNA_capping"/>
    <property type="match status" value="1"/>
</dbReference>
<dbReference type="InterPro" id="IPR017074">
    <property type="entry name" value="mRNA_cap_enz_bifunc"/>
</dbReference>
<keyword evidence="5 12" id="KW-0547">Nucleotide-binding</keyword>
<dbReference type="Proteomes" id="UP001153737">
    <property type="component" value="Chromosome 10"/>
</dbReference>
<dbReference type="AlphaFoldDB" id="A0A9N9X0C8"/>
<evidence type="ECO:0000256" key="7">
    <source>
        <dbReference type="ARBA" id="ARBA00022912"/>
    </source>
</evidence>
<comment type="similarity">
    <text evidence="12">In the C-terminal section; belongs to the eukaryotic GTase family.</text>
</comment>
<dbReference type="FunFam" id="4.10.87.10:FF:000001">
    <property type="entry name" value="mRNA-capping enzyme"/>
    <property type="match status" value="1"/>
</dbReference>
<dbReference type="FunFam" id="2.40.50.140:FF:000111">
    <property type="entry name" value="mRNA-capping enzyme"/>
    <property type="match status" value="1"/>
</dbReference>
<sequence>MSNRHKRSPGPVPPRWLHCPRKSDDLIMGKFMALKTPLGSNFDDQVPPECRFPPKMLFDYCKSKKIKFGLWIDLTNTSRFYDKREIEENGCTYMKLQCRGHGETPTMEQTDIFIHIVHNFITKYPLKCIAVHCTHGFNRTGFLIVSYLVKKTDCSLEVALDMFAKSRPVGIYKEDYIVELYRRYNKSEDPPPPPVLPDWCLESDDTTGSNNLDDYDEGPNESASTSSDVSRNNLVPKVKRARNKNTPKFMEGVPGVSLFEEQPKAFQLQKKVQVMCEWRSKGFPGSQPVSMDIQNIELLSQKPYRVSWKADGMRYMMLIDGENEVFFFDRDHNIFHVEGLRFVHRKDIRRHLKDTLLDGEMVIDKVNGEDIPRYLAYDIIIFEGQQVGKLPFHTTRLHCLENEIIKPRYFAMENGAINKSLEPFSIRKKDFWQITQAASLLGEKFAKTLSHEPDGLIFQPAKEPYKAGRCDDVLKWKPLNMNSVDFRLKIMKEEGEGIVSRKICHLYVGQMTAPFAKMKYTKNLKDLDNKIVECKMEDNQWKFMRERTDKSFPNSFETAQAVFGSIRKPISKTGLLDYIERFRFNDDSEIMPPPSKIIKR</sequence>
<dbReference type="FunFam" id="3.30.470.30:FF:000040">
    <property type="entry name" value="mRNA-capping enzyme"/>
    <property type="match status" value="1"/>
</dbReference>
<feature type="region of interest" description="Disordered" evidence="16">
    <location>
        <begin position="207"/>
        <end position="241"/>
    </location>
</feature>
<evidence type="ECO:0000256" key="2">
    <source>
        <dbReference type="ARBA" id="ARBA00022664"/>
    </source>
</evidence>
<evidence type="ECO:0000256" key="5">
    <source>
        <dbReference type="ARBA" id="ARBA00022741"/>
    </source>
</evidence>
<dbReference type="SUPFAM" id="SSF52799">
    <property type="entry name" value="(Phosphotyrosine protein) phosphatases II"/>
    <property type="match status" value="1"/>
</dbReference>
<dbReference type="InterPro" id="IPR016130">
    <property type="entry name" value="Tyr_Pase_AS"/>
</dbReference>
<dbReference type="InterPro" id="IPR051029">
    <property type="entry name" value="mRNA_Capping_Enz/RNA_Phosphat"/>
</dbReference>
<dbReference type="GO" id="GO:0004651">
    <property type="term" value="F:polynucleotide 5'-phosphatase activity"/>
    <property type="evidence" value="ECO:0007669"/>
    <property type="project" value="UniProtKB-UniRule"/>
</dbReference>
<dbReference type="SUPFAM" id="SSF56091">
    <property type="entry name" value="DNA ligase/mRNA capping enzyme, catalytic domain"/>
    <property type="match status" value="1"/>
</dbReference>
<evidence type="ECO:0000313" key="19">
    <source>
        <dbReference type="EMBL" id="CAG9814037.1"/>
    </source>
</evidence>
<dbReference type="EC" id="3.6.1.74" evidence="12"/>
<keyword evidence="10 12" id="KW-0539">Nucleus</keyword>
<feature type="active site" description="Phosphocysteine intermediate" evidence="13">
    <location>
        <position position="133"/>
    </location>
</feature>
<comment type="similarity">
    <text evidence="12">In the N-terminal section; belongs to the non-receptor class of the protein-tyrosine phosphatase family.</text>
</comment>
<dbReference type="GO" id="GO:0005634">
    <property type="term" value="C:nucleus"/>
    <property type="evidence" value="ECO:0007669"/>
    <property type="project" value="UniProtKB-SubCell"/>
</dbReference>
<proteinExistence type="inferred from homology"/>
<feature type="domain" description="Tyrosine-protein phosphatase" evidence="17">
    <location>
        <begin position="41"/>
        <end position="190"/>
    </location>
</feature>
<evidence type="ECO:0000256" key="14">
    <source>
        <dbReference type="PIRSR" id="PIRSR036958-2"/>
    </source>
</evidence>
<dbReference type="FunFam" id="3.90.190.10:FF:000040">
    <property type="entry name" value="mRNA-capping enzyme"/>
    <property type="match status" value="1"/>
</dbReference>
<dbReference type="CDD" id="cd17664">
    <property type="entry name" value="Mce1_N"/>
    <property type="match status" value="1"/>
</dbReference>
<feature type="binding site" evidence="15">
    <location>
        <begin position="475"/>
        <end position="477"/>
    </location>
    <ligand>
        <name>GTP</name>
        <dbReference type="ChEBI" id="CHEBI:37565"/>
    </ligand>
</feature>
<evidence type="ECO:0000256" key="13">
    <source>
        <dbReference type="PIRSR" id="PIRSR036958-1"/>
    </source>
</evidence>
<dbReference type="OrthoDB" id="200924at2759"/>
<evidence type="ECO:0000256" key="8">
    <source>
        <dbReference type="ARBA" id="ARBA00023042"/>
    </source>
</evidence>
<dbReference type="Pfam" id="PF03919">
    <property type="entry name" value="mRNA_cap_C"/>
    <property type="match status" value="1"/>
</dbReference>